<accession>A0A1Q2D595</accession>
<dbReference type="STRING" id="633807.BW732_04390"/>
<dbReference type="InterPro" id="IPR019734">
    <property type="entry name" value="TPR_rpt"/>
</dbReference>
<dbReference type="SUPFAM" id="SSF48452">
    <property type="entry name" value="TPR-like"/>
    <property type="match status" value="1"/>
</dbReference>
<dbReference type="PANTHER" id="PTHR44943">
    <property type="entry name" value="CELLULOSE SYNTHASE OPERON PROTEIN C"/>
    <property type="match status" value="1"/>
</dbReference>
<name>A0A1Q2D595_9ENTE</name>
<evidence type="ECO:0000256" key="2">
    <source>
        <dbReference type="ARBA" id="ARBA00022803"/>
    </source>
</evidence>
<reference evidence="3 4" key="1">
    <citation type="journal article" date="2010" name="Int. J. Syst. Evol. Microbiol.">
        <title>Vagococcus penaei sp. nov., isolated from spoilage microbiota of cooked shrimp (Penaeus vannamei).</title>
        <authorList>
            <person name="Jaffres E."/>
            <person name="Prevost H."/>
            <person name="Rossero A."/>
            <person name="Joffraud J.J."/>
            <person name="Dousset X."/>
        </authorList>
    </citation>
    <scope>NUCLEOTIDE SEQUENCE [LARGE SCALE GENOMIC DNA]</scope>
    <source>
        <strain evidence="3 4">CD276</strain>
    </source>
</reference>
<sequence length="375" mass="42411">MVEKKLVEFLENGELTKFLAQVTPSTKEVTNHKGQSALMLVVLANDLAKVAQLLSLGLDANHQDNGELSPFIAAAANGFSDIFSLMVTYQPDLTQVNRFGGTALLPSSEKGFIEVVQTALEAGVPVNHVNRLGWTAIQEAVILGDGGYLYQDIIEELSHYGATYHHQDYTKRTVVDYALLLKQLEVYDGLMALTPETQWTLVKQLLRQKKYRDALHVVSSLPDSLKKRYYLGRIYEQLKEYDLAKDYYEQGLQEAVQFAFYLALLMRKQGAVEPALAYFDLGIEQTDSDFFSYHKANYLRDLGRHQEAIILMEQLLEKQPKRVDYLFHLANSLSQLGQFEAARTTLLKAAILQPDNPLFVEQVKNIDARDKLVSK</sequence>
<evidence type="ECO:0000313" key="3">
    <source>
        <dbReference type="EMBL" id="AQP53544.1"/>
    </source>
</evidence>
<keyword evidence="1" id="KW-0677">Repeat</keyword>
<dbReference type="Proteomes" id="UP000188246">
    <property type="component" value="Chromosome"/>
</dbReference>
<organism evidence="3 4">
    <name type="scientific">Vagococcus penaei</name>
    <dbReference type="NCBI Taxonomy" id="633807"/>
    <lineage>
        <taxon>Bacteria</taxon>
        <taxon>Bacillati</taxon>
        <taxon>Bacillota</taxon>
        <taxon>Bacilli</taxon>
        <taxon>Lactobacillales</taxon>
        <taxon>Enterococcaceae</taxon>
        <taxon>Vagococcus</taxon>
    </lineage>
</organism>
<dbReference type="KEGG" id="vpi:BW732_04390"/>
<dbReference type="Pfam" id="PF13181">
    <property type="entry name" value="TPR_8"/>
    <property type="match status" value="1"/>
</dbReference>
<dbReference type="InterPro" id="IPR036770">
    <property type="entry name" value="Ankyrin_rpt-contain_sf"/>
</dbReference>
<evidence type="ECO:0000313" key="4">
    <source>
        <dbReference type="Proteomes" id="UP000188246"/>
    </source>
</evidence>
<keyword evidence="4" id="KW-1185">Reference proteome</keyword>
<gene>
    <name evidence="3" type="ORF">BW732_04390</name>
</gene>
<dbReference type="InterPro" id="IPR051685">
    <property type="entry name" value="Ycf3/AcsC/BcsC/TPR_MFPF"/>
</dbReference>
<dbReference type="OrthoDB" id="9812708at2"/>
<dbReference type="PROSITE" id="PS50088">
    <property type="entry name" value="ANK_REPEAT"/>
    <property type="match status" value="1"/>
</dbReference>
<keyword evidence="2" id="KW-0802">TPR repeat</keyword>
<dbReference type="Pfam" id="PF12796">
    <property type="entry name" value="Ank_2"/>
    <property type="match status" value="1"/>
</dbReference>
<proteinExistence type="predicted"/>
<dbReference type="Pfam" id="PF14559">
    <property type="entry name" value="TPR_19"/>
    <property type="match status" value="1"/>
</dbReference>
<dbReference type="SUPFAM" id="SSF48403">
    <property type="entry name" value="Ankyrin repeat"/>
    <property type="match status" value="1"/>
</dbReference>
<dbReference type="AlphaFoldDB" id="A0A1Q2D595"/>
<protein>
    <submittedName>
        <fullName evidence="3">Uncharacterized protein</fullName>
    </submittedName>
</protein>
<dbReference type="Gene3D" id="1.25.40.20">
    <property type="entry name" value="Ankyrin repeat-containing domain"/>
    <property type="match status" value="1"/>
</dbReference>
<dbReference type="RefSeq" id="WP_077275633.1">
    <property type="nucleotide sequence ID" value="NZ_CP019609.1"/>
</dbReference>
<dbReference type="InterPro" id="IPR002110">
    <property type="entry name" value="Ankyrin_rpt"/>
</dbReference>
<dbReference type="Gene3D" id="1.25.40.10">
    <property type="entry name" value="Tetratricopeptide repeat domain"/>
    <property type="match status" value="2"/>
</dbReference>
<evidence type="ECO:0000256" key="1">
    <source>
        <dbReference type="ARBA" id="ARBA00022737"/>
    </source>
</evidence>
<dbReference type="SMART" id="SM00028">
    <property type="entry name" value="TPR"/>
    <property type="match status" value="3"/>
</dbReference>
<dbReference type="PANTHER" id="PTHR44943:SF4">
    <property type="entry name" value="TPR REPEAT-CONTAINING PROTEIN MJ0798"/>
    <property type="match status" value="1"/>
</dbReference>
<dbReference type="EMBL" id="CP019609">
    <property type="protein sequence ID" value="AQP53544.1"/>
    <property type="molecule type" value="Genomic_DNA"/>
</dbReference>
<dbReference type="InterPro" id="IPR011990">
    <property type="entry name" value="TPR-like_helical_dom_sf"/>
</dbReference>